<feature type="transmembrane region" description="Helical" evidence="7">
    <location>
        <begin position="80"/>
        <end position="102"/>
    </location>
</feature>
<evidence type="ECO:0008006" key="10">
    <source>
        <dbReference type="Google" id="ProtNLM"/>
    </source>
</evidence>
<dbReference type="InterPro" id="IPR005045">
    <property type="entry name" value="CDC50/LEM3_fam"/>
</dbReference>
<keyword evidence="4 7" id="KW-1133">Transmembrane helix</keyword>
<accession>A0A5J4NZ99</accession>
<reference evidence="8 9" key="1">
    <citation type="journal article" date="2019" name="Gigascience">
        <title>Whole-genome sequence of the oriental lung fluke Paragonimus westermani.</title>
        <authorList>
            <person name="Oey H."/>
            <person name="Zakrzewski M."/>
            <person name="Narain K."/>
            <person name="Devi K.R."/>
            <person name="Agatsuma T."/>
            <person name="Nawaratna S."/>
            <person name="Gobert G.N."/>
            <person name="Jones M.K."/>
            <person name="Ragan M.A."/>
            <person name="McManus D.P."/>
            <person name="Krause L."/>
        </authorList>
    </citation>
    <scope>NUCLEOTIDE SEQUENCE [LARGE SCALE GENOMIC DNA]</scope>
    <source>
        <strain evidence="8 9">IND2009</strain>
    </source>
</reference>
<feature type="transmembrane region" description="Helical" evidence="7">
    <location>
        <begin position="346"/>
        <end position="366"/>
    </location>
</feature>
<comment type="similarity">
    <text evidence="2 6">Belongs to the CDC50/LEM3 family.</text>
</comment>
<dbReference type="PANTHER" id="PTHR10926:SF0">
    <property type="entry name" value="CDC50, ISOFORM A"/>
    <property type="match status" value="1"/>
</dbReference>
<keyword evidence="3 7" id="KW-0812">Transmembrane</keyword>
<dbReference type="GO" id="GO:0005783">
    <property type="term" value="C:endoplasmic reticulum"/>
    <property type="evidence" value="ECO:0007669"/>
    <property type="project" value="TreeGrafter"/>
</dbReference>
<comment type="subcellular location">
    <subcellularLocation>
        <location evidence="1">Membrane</location>
        <topology evidence="1">Multi-pass membrane protein</topology>
    </subcellularLocation>
</comment>
<dbReference type="Proteomes" id="UP000324629">
    <property type="component" value="Unassembled WGS sequence"/>
</dbReference>
<dbReference type="Pfam" id="PF03381">
    <property type="entry name" value="CDC50"/>
    <property type="match status" value="1"/>
</dbReference>
<name>A0A5J4NZ99_9TREM</name>
<gene>
    <name evidence="8" type="ORF">DEA37_0007009</name>
</gene>
<keyword evidence="5 6" id="KW-0472">Membrane</keyword>
<evidence type="ECO:0000313" key="8">
    <source>
        <dbReference type="EMBL" id="KAA3680863.1"/>
    </source>
</evidence>
<sequence>MLVSDVVTCLHRCPCDHLVFCFRRSRILRSVFRYCLFLCNFSVRMSENVECVVKTVNRPKGSRFHQQRLKSWRPVLTAEGIFPVFLAIGILFIPVGVGLLIASNQVFERVFEYTHCERSDISGGNMQVRCSEEVRKPSFYESYRFCPCTVSFTLSTAIKGQFYFFYGLSNFFQNHRRYVLSKDDLQLNGKTGVLSEHCEPYRFDAQKRAYAPCGAIAMSLFNDTFSLKYHGPSNAPFTAPIDVPMSRKNIAWRSDVDRKFGRPPNSSWANTVKPESWPKTALERSPDAYSGDEELLVWMRPAALPTFRKLHRIIDHEAYPVTQFGGTKRFILSTTNFLGGSNPTLGIAYIVMGSISLLLGLLFLILNYRLPRRLVYIYLVRPSFV</sequence>
<evidence type="ECO:0000256" key="5">
    <source>
        <dbReference type="ARBA" id="ARBA00023136"/>
    </source>
</evidence>
<dbReference type="GO" id="GO:0005886">
    <property type="term" value="C:plasma membrane"/>
    <property type="evidence" value="ECO:0007669"/>
    <property type="project" value="TreeGrafter"/>
</dbReference>
<dbReference type="PANTHER" id="PTHR10926">
    <property type="entry name" value="CELL CYCLE CONTROL PROTEIN 50"/>
    <property type="match status" value="1"/>
</dbReference>
<dbReference type="GO" id="GO:0005794">
    <property type="term" value="C:Golgi apparatus"/>
    <property type="evidence" value="ECO:0007669"/>
    <property type="project" value="TreeGrafter"/>
</dbReference>
<evidence type="ECO:0000256" key="6">
    <source>
        <dbReference type="PIRNR" id="PIRNR015840"/>
    </source>
</evidence>
<organism evidence="8 9">
    <name type="scientific">Paragonimus westermani</name>
    <dbReference type="NCBI Taxonomy" id="34504"/>
    <lineage>
        <taxon>Eukaryota</taxon>
        <taxon>Metazoa</taxon>
        <taxon>Spiralia</taxon>
        <taxon>Lophotrochozoa</taxon>
        <taxon>Platyhelminthes</taxon>
        <taxon>Trematoda</taxon>
        <taxon>Digenea</taxon>
        <taxon>Plagiorchiida</taxon>
        <taxon>Troglotremata</taxon>
        <taxon>Troglotrematidae</taxon>
        <taxon>Paragonimus</taxon>
    </lineage>
</organism>
<proteinExistence type="inferred from homology"/>
<dbReference type="EMBL" id="QNGE01000336">
    <property type="protein sequence ID" value="KAA3680863.1"/>
    <property type="molecule type" value="Genomic_DNA"/>
</dbReference>
<dbReference type="AlphaFoldDB" id="A0A5J4NZ99"/>
<evidence type="ECO:0000256" key="1">
    <source>
        <dbReference type="ARBA" id="ARBA00004141"/>
    </source>
</evidence>
<evidence type="ECO:0000313" key="9">
    <source>
        <dbReference type="Proteomes" id="UP000324629"/>
    </source>
</evidence>
<comment type="caution">
    <text evidence="8">The sequence shown here is derived from an EMBL/GenBank/DDBJ whole genome shotgun (WGS) entry which is preliminary data.</text>
</comment>
<evidence type="ECO:0000256" key="3">
    <source>
        <dbReference type="ARBA" id="ARBA00022692"/>
    </source>
</evidence>
<keyword evidence="9" id="KW-1185">Reference proteome</keyword>
<evidence type="ECO:0000256" key="7">
    <source>
        <dbReference type="SAM" id="Phobius"/>
    </source>
</evidence>
<dbReference type="PIRSF" id="PIRSF015840">
    <property type="entry name" value="DUF284_TM_euk"/>
    <property type="match status" value="1"/>
</dbReference>
<evidence type="ECO:0000256" key="4">
    <source>
        <dbReference type="ARBA" id="ARBA00022989"/>
    </source>
</evidence>
<evidence type="ECO:0000256" key="2">
    <source>
        <dbReference type="ARBA" id="ARBA00009457"/>
    </source>
</evidence>
<protein>
    <recommendedName>
        <fullName evidence="10">Cell cycle control protein 50A</fullName>
    </recommendedName>
</protein>